<evidence type="ECO:0000313" key="1">
    <source>
        <dbReference type="EMBL" id="KIK06133.1"/>
    </source>
</evidence>
<reference evidence="1 2" key="1">
    <citation type="submission" date="2014-04" db="EMBL/GenBank/DDBJ databases">
        <authorList>
            <consortium name="DOE Joint Genome Institute"/>
            <person name="Kuo A."/>
            <person name="Kohler A."/>
            <person name="Nagy L.G."/>
            <person name="Floudas D."/>
            <person name="Copeland A."/>
            <person name="Barry K.W."/>
            <person name="Cichocki N."/>
            <person name="Veneault-Fourrey C."/>
            <person name="LaButti K."/>
            <person name="Lindquist E.A."/>
            <person name="Lipzen A."/>
            <person name="Lundell T."/>
            <person name="Morin E."/>
            <person name="Murat C."/>
            <person name="Sun H."/>
            <person name="Tunlid A."/>
            <person name="Henrissat B."/>
            <person name="Grigoriev I.V."/>
            <person name="Hibbett D.S."/>
            <person name="Martin F."/>
            <person name="Nordberg H.P."/>
            <person name="Cantor M.N."/>
            <person name="Hua S.X."/>
        </authorList>
    </citation>
    <scope>NUCLEOTIDE SEQUENCE [LARGE SCALE GENOMIC DNA]</scope>
    <source>
        <strain evidence="1 2">LaAM-08-1</strain>
    </source>
</reference>
<dbReference type="AlphaFoldDB" id="A0A0C9YD64"/>
<dbReference type="EMBL" id="KN838555">
    <property type="protein sequence ID" value="KIK06133.1"/>
    <property type="molecule type" value="Genomic_DNA"/>
</dbReference>
<proteinExistence type="predicted"/>
<gene>
    <name evidence="1" type="ORF">K443DRAFT_130150</name>
</gene>
<keyword evidence="2" id="KW-1185">Reference proteome</keyword>
<evidence type="ECO:0000313" key="2">
    <source>
        <dbReference type="Proteomes" id="UP000054477"/>
    </source>
</evidence>
<protein>
    <submittedName>
        <fullName evidence="1">Uncharacterized protein</fullName>
    </submittedName>
</protein>
<name>A0A0C9YD64_9AGAR</name>
<dbReference type="Proteomes" id="UP000054477">
    <property type="component" value="Unassembled WGS sequence"/>
</dbReference>
<reference evidence="2" key="2">
    <citation type="submission" date="2015-01" db="EMBL/GenBank/DDBJ databases">
        <title>Evolutionary Origins and Diversification of the Mycorrhizal Mutualists.</title>
        <authorList>
            <consortium name="DOE Joint Genome Institute"/>
            <consortium name="Mycorrhizal Genomics Consortium"/>
            <person name="Kohler A."/>
            <person name="Kuo A."/>
            <person name="Nagy L.G."/>
            <person name="Floudas D."/>
            <person name="Copeland A."/>
            <person name="Barry K.W."/>
            <person name="Cichocki N."/>
            <person name="Veneault-Fourrey C."/>
            <person name="LaButti K."/>
            <person name="Lindquist E.A."/>
            <person name="Lipzen A."/>
            <person name="Lundell T."/>
            <person name="Morin E."/>
            <person name="Murat C."/>
            <person name="Riley R."/>
            <person name="Ohm R."/>
            <person name="Sun H."/>
            <person name="Tunlid A."/>
            <person name="Henrissat B."/>
            <person name="Grigoriev I.V."/>
            <person name="Hibbett D.S."/>
            <person name="Martin F."/>
        </authorList>
    </citation>
    <scope>NUCLEOTIDE SEQUENCE [LARGE SCALE GENOMIC DNA]</scope>
    <source>
        <strain evidence="2">LaAM-08-1</strain>
    </source>
</reference>
<dbReference type="HOGENOM" id="CLU_1256204_0_0_1"/>
<organism evidence="1 2">
    <name type="scientific">Laccaria amethystina LaAM-08-1</name>
    <dbReference type="NCBI Taxonomy" id="1095629"/>
    <lineage>
        <taxon>Eukaryota</taxon>
        <taxon>Fungi</taxon>
        <taxon>Dikarya</taxon>
        <taxon>Basidiomycota</taxon>
        <taxon>Agaricomycotina</taxon>
        <taxon>Agaricomycetes</taxon>
        <taxon>Agaricomycetidae</taxon>
        <taxon>Agaricales</taxon>
        <taxon>Agaricineae</taxon>
        <taxon>Hydnangiaceae</taxon>
        <taxon>Laccaria</taxon>
    </lineage>
</organism>
<accession>A0A0C9YD64</accession>
<sequence length="220" mass="25091">MTTLVQNQLWQTVDAVYHASDDDTITVVPKLDVVGFYGPNNSITTWNCSMFSCRLWHDPNGQVQTPNRLEGRPDLSPWADNHVVLPATEVLSSPDDFLLPLCNDIYRGRRRRGGNDYIELLYVRDQDIAAIPGYIRDVTLAKWKIRDHPFVRLDDQGTLHYRVMKGVWPLILTPFTVPIPAGATWDKGLGIPVGASRETKWDRMVDHPMTWQLIKGLQIN</sequence>